<feature type="non-terminal residue" evidence="2">
    <location>
        <position position="126"/>
    </location>
</feature>
<evidence type="ECO:0000256" key="1">
    <source>
        <dbReference type="SAM" id="Phobius"/>
    </source>
</evidence>
<sequence length="126" mass="14208">MRMSWLLRLPSPSCPTEALCGDPVFDAYIRDLDARLLGSKKVRLLTLAEIKDHFLAQKAQLVAQGHGPHSAAEETVRSMGDPAAHAAHQRRHLLNRFFRVGFLSWLMYSTWCVLFEWFAGVSTAGR</sequence>
<keyword evidence="1" id="KW-0472">Membrane</keyword>
<reference evidence="2" key="1">
    <citation type="journal article" date="2014" name="Front. Microbiol.">
        <title>High frequency of phylogenetically diverse reductive dehalogenase-homologous genes in deep subseafloor sedimentary metagenomes.</title>
        <authorList>
            <person name="Kawai M."/>
            <person name="Futagami T."/>
            <person name="Toyoda A."/>
            <person name="Takaki Y."/>
            <person name="Nishi S."/>
            <person name="Hori S."/>
            <person name="Arai W."/>
            <person name="Tsubouchi T."/>
            <person name="Morono Y."/>
            <person name="Uchiyama I."/>
            <person name="Ito T."/>
            <person name="Fujiyama A."/>
            <person name="Inagaki F."/>
            <person name="Takami H."/>
        </authorList>
    </citation>
    <scope>NUCLEOTIDE SEQUENCE</scope>
    <source>
        <strain evidence="2">Expedition CK06-06</strain>
    </source>
</reference>
<organism evidence="2">
    <name type="scientific">marine sediment metagenome</name>
    <dbReference type="NCBI Taxonomy" id="412755"/>
    <lineage>
        <taxon>unclassified sequences</taxon>
        <taxon>metagenomes</taxon>
        <taxon>ecological metagenomes</taxon>
    </lineage>
</organism>
<accession>X0WXN8</accession>
<protein>
    <submittedName>
        <fullName evidence="2">Uncharacterized protein</fullName>
    </submittedName>
</protein>
<evidence type="ECO:0000313" key="2">
    <source>
        <dbReference type="EMBL" id="GAG35465.1"/>
    </source>
</evidence>
<comment type="caution">
    <text evidence="2">The sequence shown here is derived from an EMBL/GenBank/DDBJ whole genome shotgun (WGS) entry which is preliminary data.</text>
</comment>
<proteinExistence type="predicted"/>
<dbReference type="AlphaFoldDB" id="X0WXN8"/>
<keyword evidence="1" id="KW-0812">Transmembrane</keyword>
<gene>
    <name evidence="2" type="ORF">S01H1_61611</name>
</gene>
<dbReference type="EMBL" id="BARS01040411">
    <property type="protein sequence ID" value="GAG35465.1"/>
    <property type="molecule type" value="Genomic_DNA"/>
</dbReference>
<keyword evidence="1" id="KW-1133">Transmembrane helix</keyword>
<feature type="transmembrane region" description="Helical" evidence="1">
    <location>
        <begin position="97"/>
        <end position="119"/>
    </location>
</feature>
<name>X0WXN8_9ZZZZ</name>